<evidence type="ECO:0000313" key="2">
    <source>
        <dbReference type="EMBL" id="KAK2163314.1"/>
    </source>
</evidence>
<evidence type="ECO:0000256" key="1">
    <source>
        <dbReference type="SAM" id="SignalP"/>
    </source>
</evidence>
<dbReference type="EMBL" id="JAODUO010001468">
    <property type="protein sequence ID" value="KAK2163314.1"/>
    <property type="molecule type" value="Genomic_DNA"/>
</dbReference>
<protein>
    <submittedName>
        <fullName evidence="2">Uncharacterized protein</fullName>
    </submittedName>
</protein>
<accession>A0AAD9NDL6</accession>
<reference evidence="2" key="1">
    <citation type="journal article" date="2023" name="Mol. Biol. Evol.">
        <title>Third-Generation Sequencing Reveals the Adaptive Role of the Epigenome in Three Deep-Sea Polychaetes.</title>
        <authorList>
            <person name="Perez M."/>
            <person name="Aroh O."/>
            <person name="Sun Y."/>
            <person name="Lan Y."/>
            <person name="Juniper S.K."/>
            <person name="Young C.R."/>
            <person name="Angers B."/>
            <person name="Qian P.Y."/>
        </authorList>
    </citation>
    <scope>NUCLEOTIDE SEQUENCE</scope>
    <source>
        <strain evidence="2">R07B-5</strain>
    </source>
</reference>
<comment type="caution">
    <text evidence="2">The sequence shown here is derived from an EMBL/GenBank/DDBJ whole genome shotgun (WGS) entry which is preliminary data.</text>
</comment>
<organism evidence="2 3">
    <name type="scientific">Ridgeia piscesae</name>
    <name type="common">Tubeworm</name>
    <dbReference type="NCBI Taxonomy" id="27915"/>
    <lineage>
        <taxon>Eukaryota</taxon>
        <taxon>Metazoa</taxon>
        <taxon>Spiralia</taxon>
        <taxon>Lophotrochozoa</taxon>
        <taxon>Annelida</taxon>
        <taxon>Polychaeta</taxon>
        <taxon>Sedentaria</taxon>
        <taxon>Canalipalpata</taxon>
        <taxon>Sabellida</taxon>
        <taxon>Siboglinidae</taxon>
        <taxon>Ridgeia</taxon>
    </lineage>
</organism>
<name>A0AAD9NDL6_RIDPI</name>
<keyword evidence="1" id="KW-0732">Signal</keyword>
<proteinExistence type="predicted"/>
<evidence type="ECO:0000313" key="3">
    <source>
        <dbReference type="Proteomes" id="UP001209878"/>
    </source>
</evidence>
<dbReference type="AlphaFoldDB" id="A0AAD9NDL6"/>
<sequence>MPFQHRNIQTRNVLLECMHVLWNRLIVLMLCRSSSAVPRSEDDVFQWSVMCPEVTQEPES</sequence>
<feature type="signal peptide" evidence="1">
    <location>
        <begin position="1"/>
        <end position="36"/>
    </location>
</feature>
<gene>
    <name evidence="2" type="ORF">NP493_1468g00049</name>
</gene>
<keyword evidence="3" id="KW-1185">Reference proteome</keyword>
<feature type="chain" id="PRO_5041927258" evidence="1">
    <location>
        <begin position="37"/>
        <end position="60"/>
    </location>
</feature>
<dbReference type="Proteomes" id="UP001209878">
    <property type="component" value="Unassembled WGS sequence"/>
</dbReference>